<proteinExistence type="predicted"/>
<protein>
    <submittedName>
        <fullName evidence="1">Uncharacterized protein</fullName>
    </submittedName>
</protein>
<reference evidence="1" key="1">
    <citation type="submission" date="2006-05" db="EMBL/GenBank/DDBJ databases">
        <title>Annotation of the draft genome assembly of Desulfuromonas acetoxidans DSM 684.</title>
        <authorList>
            <consortium name="US DOE Joint Genome Institute (JGI-ORNL)"/>
            <person name="Larimer F."/>
            <person name="Land M."/>
            <person name="Hauser L."/>
        </authorList>
    </citation>
    <scope>NUCLEOTIDE SEQUENCE [LARGE SCALE GENOMIC DNA]</scope>
    <source>
        <strain evidence="1">DSM 684</strain>
    </source>
</reference>
<sequence length="369" mass="42745">MYEDILSIPTSQLFERYRRENQGIILGFTAGWLSAFLDGNPLRALPGYIKQYRSNALDVLENSSEKAQIPYGNKLEALNVLFLTIAPEIRLIENGPQLLRYAFMPLDQLTAEDQALMDLELKSLDYESFASDDERLRFVDTCALILEKIITSFEVADRWPGHPAQQLTFKEAGKAWDEAHPTNKKWSHKKSDRLWRHRLFEVDIYQSKNQIIDSLTGLIEKAQDEVGIKDGFNDKSPEQTPSEENPIDIDDKLLAFYIVYFLGWNFNLENMDFLRSVSVFLAIKKLLNRLIIGEHGDLGDIKKKIINAENDNRPHDAADILIQWMEDDPQVYDNWRSVRIQIERRQKEAQNALDAIKEGLQVDESWRLD</sequence>
<gene>
    <name evidence="1" type="ORF">Dace_0995</name>
</gene>
<accession>Q1JYT4</accession>
<organism evidence="1 2">
    <name type="scientific">Desulfuromonas acetoxidans (strain DSM 684 / 11070)</name>
    <dbReference type="NCBI Taxonomy" id="281689"/>
    <lineage>
        <taxon>Bacteria</taxon>
        <taxon>Pseudomonadati</taxon>
        <taxon>Thermodesulfobacteriota</taxon>
        <taxon>Desulfuromonadia</taxon>
        <taxon>Desulfuromonadales</taxon>
        <taxon>Desulfuromonadaceae</taxon>
        <taxon>Desulfuromonas</taxon>
    </lineage>
</organism>
<evidence type="ECO:0000313" key="1">
    <source>
        <dbReference type="EMBL" id="EAT15331.1"/>
    </source>
</evidence>
<evidence type="ECO:0000313" key="2">
    <source>
        <dbReference type="Proteomes" id="UP000005695"/>
    </source>
</evidence>
<comment type="caution">
    <text evidence="1">The sequence shown here is derived from an EMBL/GenBank/DDBJ whole genome shotgun (WGS) entry which is preliminary data.</text>
</comment>
<dbReference type="RefSeq" id="WP_006000994.1">
    <property type="nucleotide sequence ID" value="NZ_AAEW02000011.1"/>
</dbReference>
<name>Q1JYT4_DESA6</name>
<reference evidence="1" key="2">
    <citation type="submission" date="2006-05" db="EMBL/GenBank/DDBJ databases">
        <title>Sequencing of the draft genome and assembly of Desulfuromonas acetoxidans DSM 684.</title>
        <authorList>
            <consortium name="US DOE Joint Genome Institute (JGI-PGF)"/>
            <person name="Copeland A."/>
            <person name="Lucas S."/>
            <person name="Lapidus A."/>
            <person name="Barry K."/>
            <person name="Detter J.C."/>
            <person name="Glavina del Rio T."/>
            <person name="Hammon N."/>
            <person name="Israni S."/>
            <person name="Dalin E."/>
            <person name="Tice H."/>
            <person name="Bruce D."/>
            <person name="Pitluck S."/>
            <person name="Richardson P."/>
        </authorList>
    </citation>
    <scope>NUCLEOTIDE SEQUENCE [LARGE SCALE GENOMIC DNA]</scope>
    <source>
        <strain evidence="1">DSM 684</strain>
    </source>
</reference>
<dbReference type="AlphaFoldDB" id="Q1JYT4"/>
<dbReference type="EMBL" id="AAEW02000011">
    <property type="protein sequence ID" value="EAT15331.1"/>
    <property type="molecule type" value="Genomic_DNA"/>
</dbReference>
<keyword evidence="2" id="KW-1185">Reference proteome</keyword>
<dbReference type="Proteomes" id="UP000005695">
    <property type="component" value="Unassembled WGS sequence"/>
</dbReference>